<accession>A0ABP9MA55</accession>
<reference evidence="3" key="1">
    <citation type="journal article" date="2019" name="Int. J. Syst. Evol. Microbiol.">
        <title>The Global Catalogue of Microorganisms (GCM) 10K type strain sequencing project: providing services to taxonomists for standard genome sequencing and annotation.</title>
        <authorList>
            <consortium name="The Broad Institute Genomics Platform"/>
            <consortium name="The Broad Institute Genome Sequencing Center for Infectious Disease"/>
            <person name="Wu L."/>
            <person name="Ma J."/>
        </authorList>
    </citation>
    <scope>NUCLEOTIDE SEQUENCE [LARGE SCALE GENOMIC DNA]</scope>
    <source>
        <strain evidence="3">JCM 18423</strain>
    </source>
</reference>
<sequence length="452" mass="48090">MKTIRLGAGAGFAGDRIEPAQALAQQAQLDYLIFEALAERTIALAQQRKQADAQTGYDLLLEARFRAVLPACVANRTKIITNMGAANPLAAAQRVRKLADSMGLTQLKIASVTGDNVTDYIKAHDLPLLETGQSSQTLKSMLSANAYLGVTGIVQALELGADVVITGRVADPALYLAPCVYEFGWELTDWERLGKGTAVGHLLECAGQLTGGYYADPVKKSVAGLANLGFPYADVDALGNAVFSKLAQSGGELSIANCTEQLLYEIHDPHCYLTPDVQADFSQVQFTQVGPSQIAIQGASGREKSGLLKVSIGYQDGYVGTGEIAYAGPSAKERAELAYQVVQERLQQLGVDYSELRGDLIGVSALHGDAISTSYQRIAPYEVLLRVSGRTQTREAAQTIGNEVEALYTNGPAGGGGAKKWVKEIVAVASVLIPEQVVQPIVKIWETSDASL</sequence>
<evidence type="ECO:0000259" key="1">
    <source>
        <dbReference type="Pfam" id="PF07287"/>
    </source>
</evidence>
<protein>
    <submittedName>
        <fullName evidence="2">DUF1446 domain-containing protein</fullName>
    </submittedName>
</protein>
<comment type="caution">
    <text evidence="2">The sequence shown here is derived from an EMBL/GenBank/DDBJ whole genome shotgun (WGS) entry which is preliminary data.</text>
</comment>
<dbReference type="InterPro" id="IPR010839">
    <property type="entry name" value="AtuA_N"/>
</dbReference>
<name>A0ABP9MA55_9BURK</name>
<dbReference type="PANTHER" id="PTHR47472:SF1">
    <property type="entry name" value="DUF1446-DOMAIN-CONTAINING PROTEIN"/>
    <property type="match status" value="1"/>
</dbReference>
<gene>
    <name evidence="2" type="ORF">GCM10023337_18040</name>
</gene>
<dbReference type="Pfam" id="PF07287">
    <property type="entry name" value="AtuA"/>
    <property type="match status" value="1"/>
</dbReference>
<dbReference type="Proteomes" id="UP001500227">
    <property type="component" value="Unassembled WGS sequence"/>
</dbReference>
<feature type="domain" description="Acyclic terpene utilisation N-terminal" evidence="1">
    <location>
        <begin position="4"/>
        <end position="443"/>
    </location>
</feature>
<organism evidence="2 3">
    <name type="scientific">Paenalcaligenes hermetiae</name>
    <dbReference type="NCBI Taxonomy" id="1157987"/>
    <lineage>
        <taxon>Bacteria</taxon>
        <taxon>Pseudomonadati</taxon>
        <taxon>Pseudomonadota</taxon>
        <taxon>Betaproteobacteria</taxon>
        <taxon>Burkholderiales</taxon>
        <taxon>Alcaligenaceae</taxon>
        <taxon>Paenalcaligenes</taxon>
    </lineage>
</organism>
<dbReference type="RefSeq" id="WP_345371249.1">
    <property type="nucleotide sequence ID" value="NZ_BAABKD010000011.1"/>
</dbReference>
<evidence type="ECO:0000313" key="3">
    <source>
        <dbReference type="Proteomes" id="UP001500227"/>
    </source>
</evidence>
<proteinExistence type="predicted"/>
<dbReference type="EMBL" id="BAABKD010000011">
    <property type="protein sequence ID" value="GAA5091783.1"/>
    <property type="molecule type" value="Genomic_DNA"/>
</dbReference>
<keyword evidence="3" id="KW-1185">Reference proteome</keyword>
<evidence type="ECO:0000313" key="2">
    <source>
        <dbReference type="EMBL" id="GAA5091783.1"/>
    </source>
</evidence>
<dbReference type="PANTHER" id="PTHR47472">
    <property type="entry name" value="PROPIONYL-COA CARBOXYLASE"/>
    <property type="match status" value="1"/>
</dbReference>